<dbReference type="VEuPathDB" id="FungiDB:RhiirA1_500167"/>
<name>A0A2I1HMD9_9GLOM</name>
<dbReference type="VEuPathDB" id="FungiDB:FUN_015202"/>
<dbReference type="VEuPathDB" id="FungiDB:RhiirFUN_015185"/>
<sequence length="201" mass="23453">MVSQRANFNYTRALQYISKYASKAELCLAAFSDILIQILSEIKNRWTKCQQENIVHIFPWPSPIHEGPQWEEFCHVKVVLHIHHQNFQQLTENSTISWLTLYSHHLEKINADPIVILGLSIYDAKSKIIDEEEEDLMGPSSSFDCSSDLESQDMDRNHDWINDSRQWYSDVDLVNADIFRISRINDEEENIIASQESTLKI</sequence>
<dbReference type="AlphaFoldDB" id="A0A2I1HMD9"/>
<evidence type="ECO:0000313" key="2">
    <source>
        <dbReference type="Proteomes" id="UP000234323"/>
    </source>
</evidence>
<organism evidence="1 2">
    <name type="scientific">Rhizophagus irregularis</name>
    <dbReference type="NCBI Taxonomy" id="588596"/>
    <lineage>
        <taxon>Eukaryota</taxon>
        <taxon>Fungi</taxon>
        <taxon>Fungi incertae sedis</taxon>
        <taxon>Mucoromycota</taxon>
        <taxon>Glomeromycotina</taxon>
        <taxon>Glomeromycetes</taxon>
        <taxon>Glomerales</taxon>
        <taxon>Glomeraceae</taxon>
        <taxon>Rhizophagus</taxon>
    </lineage>
</organism>
<reference evidence="1 2" key="1">
    <citation type="submission" date="2015-10" db="EMBL/GenBank/DDBJ databases">
        <title>Genome analyses suggest a sexual origin of heterokaryosis in a supposedly ancient asexual fungus.</title>
        <authorList>
            <person name="Ropars J."/>
            <person name="Sedzielewska K."/>
            <person name="Noel J."/>
            <person name="Charron P."/>
            <person name="Farinelli L."/>
            <person name="Marton T."/>
            <person name="Kruger M."/>
            <person name="Pelin A."/>
            <person name="Brachmann A."/>
            <person name="Corradi N."/>
        </authorList>
    </citation>
    <scope>NUCLEOTIDE SEQUENCE [LARGE SCALE GENOMIC DNA]</scope>
    <source>
        <strain evidence="1 2">A4</strain>
    </source>
</reference>
<dbReference type="Proteomes" id="UP000234323">
    <property type="component" value="Unassembled WGS sequence"/>
</dbReference>
<protein>
    <submittedName>
        <fullName evidence="1">Uncharacterized protein</fullName>
    </submittedName>
</protein>
<accession>A0A2I1HMD9</accession>
<gene>
    <name evidence="1" type="ORF">RhiirA4_483313</name>
</gene>
<keyword evidence="2" id="KW-1185">Reference proteome</keyword>
<comment type="caution">
    <text evidence="1">The sequence shown here is derived from an EMBL/GenBank/DDBJ whole genome shotgun (WGS) entry which is preliminary data.</text>
</comment>
<evidence type="ECO:0000313" key="1">
    <source>
        <dbReference type="EMBL" id="PKY60052.1"/>
    </source>
</evidence>
<proteinExistence type="predicted"/>
<dbReference type="EMBL" id="LLXI01003932">
    <property type="protein sequence ID" value="PKY60052.1"/>
    <property type="molecule type" value="Genomic_DNA"/>
</dbReference>